<evidence type="ECO:0000313" key="2">
    <source>
        <dbReference type="Proteomes" id="UP000247763"/>
    </source>
</evidence>
<gene>
    <name evidence="1" type="ORF">HYN04_12075</name>
</gene>
<sequence length="188" mass="20418">MEPGRTQGARGPTMSKLVIENLSVRIAAISRVQRRVSVTVFCRGPGDRCAAAVLKPRRHIAQPADGLWNIDLLIPRTLEGVDPVTTRELHFTGDADWCQGVRLHADGVIMEHRLAEHEIRQPTPARLASPAAPRIPWAPASAALSVWLDPDRPPMIIPAGRPVPRRPRKTWPLIAFASGAAAAAAVRA</sequence>
<reference evidence="2" key="1">
    <citation type="submission" date="2018-05" db="EMBL/GenBank/DDBJ databases">
        <title>Genome sequencing of Phenylobacterium sp. HYN0004.</title>
        <authorList>
            <person name="Yi H."/>
            <person name="Baek C."/>
        </authorList>
    </citation>
    <scope>NUCLEOTIDE SEQUENCE [LARGE SCALE GENOMIC DNA]</scope>
    <source>
        <strain evidence="2">HYN0004</strain>
    </source>
</reference>
<accession>A0A2Z3HZB3</accession>
<evidence type="ECO:0000313" key="1">
    <source>
        <dbReference type="EMBL" id="AWM78420.1"/>
    </source>
</evidence>
<keyword evidence="2" id="KW-1185">Reference proteome</keyword>
<name>A0A2Z3HZB3_9CAUL</name>
<dbReference type="KEGG" id="phb:HYN04_12075"/>
<dbReference type="EMBL" id="CP029479">
    <property type="protein sequence ID" value="AWM78420.1"/>
    <property type="molecule type" value="Genomic_DNA"/>
</dbReference>
<protein>
    <submittedName>
        <fullName evidence="1">Uncharacterized protein</fullName>
    </submittedName>
</protein>
<dbReference type="Proteomes" id="UP000247763">
    <property type="component" value="Chromosome"/>
</dbReference>
<dbReference type="OrthoDB" id="8086524at2"/>
<proteinExistence type="predicted"/>
<dbReference type="AlphaFoldDB" id="A0A2Z3HZB3"/>
<organism evidence="1 2">
    <name type="scientific">Phenylobacterium parvum</name>
    <dbReference type="NCBI Taxonomy" id="2201350"/>
    <lineage>
        <taxon>Bacteria</taxon>
        <taxon>Pseudomonadati</taxon>
        <taxon>Pseudomonadota</taxon>
        <taxon>Alphaproteobacteria</taxon>
        <taxon>Caulobacterales</taxon>
        <taxon>Caulobacteraceae</taxon>
        <taxon>Phenylobacterium</taxon>
    </lineage>
</organism>